<dbReference type="Gene3D" id="1.10.10.10">
    <property type="entry name" value="Winged helix-like DNA-binding domain superfamily/Winged helix DNA-binding domain"/>
    <property type="match status" value="1"/>
</dbReference>
<dbReference type="Gene3D" id="3.40.190.290">
    <property type="match status" value="1"/>
</dbReference>
<evidence type="ECO:0000256" key="5">
    <source>
        <dbReference type="ARBA" id="ARBA00023163"/>
    </source>
</evidence>
<proteinExistence type="inferred from homology"/>
<sequence>MNITLKQLSVLVAIVRHGSMTQAADALFMTKGAVSQTLAELESQLGVQLFDRQHARLFINHEGRKLLPVADELLARMQGIEQLFGDNQADTQLRLGCTKTIGSYLLPDMLGEFERHHGWLPQLVIANTQKISSMINRFEIDVALLEGPATEPNLICEPWIEDEMVVVAGKNHPLAQKGPISYTRLSQERWLLREQGSSSRAFFENQLALHLNNPQVVLSLNAFDAILSCVRHNLGITFISSRMLEQPFYADHFVQLPTEQRFFRKFTLCYQQNKFFSPTLTKWMQFSQTWATAKY</sequence>
<keyword evidence="2" id="KW-0678">Repressor</keyword>
<evidence type="ECO:0000313" key="7">
    <source>
        <dbReference type="EMBL" id="CNI70302.1"/>
    </source>
</evidence>
<name>A0AA36LVK4_YERMO</name>
<keyword evidence="3" id="KW-0805">Transcription regulation</keyword>
<evidence type="ECO:0000256" key="1">
    <source>
        <dbReference type="ARBA" id="ARBA00009437"/>
    </source>
</evidence>
<dbReference type="FunFam" id="1.10.10.10:FF:000001">
    <property type="entry name" value="LysR family transcriptional regulator"/>
    <property type="match status" value="1"/>
</dbReference>
<evidence type="ECO:0000256" key="2">
    <source>
        <dbReference type="ARBA" id="ARBA00022491"/>
    </source>
</evidence>
<feature type="domain" description="HTH lysR-type" evidence="6">
    <location>
        <begin position="3"/>
        <end position="60"/>
    </location>
</feature>
<keyword evidence="4 7" id="KW-0238">DNA-binding</keyword>
<evidence type="ECO:0000256" key="4">
    <source>
        <dbReference type="ARBA" id="ARBA00023125"/>
    </source>
</evidence>
<evidence type="ECO:0000259" key="6">
    <source>
        <dbReference type="PROSITE" id="PS50931"/>
    </source>
</evidence>
<dbReference type="SUPFAM" id="SSF46785">
    <property type="entry name" value="Winged helix' DNA-binding domain"/>
    <property type="match status" value="1"/>
</dbReference>
<evidence type="ECO:0000313" key="8">
    <source>
        <dbReference type="Proteomes" id="UP000040841"/>
    </source>
</evidence>
<dbReference type="RefSeq" id="WP_049679323.1">
    <property type="nucleotide sequence ID" value="NZ_CABMMJ010000017.1"/>
</dbReference>
<protein>
    <submittedName>
        <fullName evidence="7">DNA-binding transcriptional regulator</fullName>
    </submittedName>
</protein>
<dbReference type="InterPro" id="IPR005119">
    <property type="entry name" value="LysR_subst-bd"/>
</dbReference>
<accession>A0AA36LVK4</accession>
<dbReference type="PRINTS" id="PR00039">
    <property type="entry name" value="HTHLYSR"/>
</dbReference>
<dbReference type="InterPro" id="IPR000847">
    <property type="entry name" value="LysR_HTH_N"/>
</dbReference>
<dbReference type="GO" id="GO:0003700">
    <property type="term" value="F:DNA-binding transcription factor activity"/>
    <property type="evidence" value="ECO:0007669"/>
    <property type="project" value="InterPro"/>
</dbReference>
<dbReference type="PANTHER" id="PTHR30126">
    <property type="entry name" value="HTH-TYPE TRANSCRIPTIONAL REGULATOR"/>
    <property type="match status" value="1"/>
</dbReference>
<comment type="caution">
    <text evidence="7">The sequence shown here is derived from an EMBL/GenBank/DDBJ whole genome shotgun (WGS) entry which is preliminary data.</text>
</comment>
<gene>
    <name evidence="7" type="primary">cmpR</name>
    <name evidence="7" type="ORF">ERS008502_04033</name>
</gene>
<dbReference type="AlphaFoldDB" id="A0AA36LVK4"/>
<dbReference type="EMBL" id="CQBM01000017">
    <property type="protein sequence ID" value="CNI70302.1"/>
    <property type="molecule type" value="Genomic_DNA"/>
</dbReference>
<organism evidence="7 8">
    <name type="scientific">Yersinia mollaretii</name>
    <dbReference type="NCBI Taxonomy" id="33060"/>
    <lineage>
        <taxon>Bacteria</taxon>
        <taxon>Pseudomonadati</taxon>
        <taxon>Pseudomonadota</taxon>
        <taxon>Gammaproteobacteria</taxon>
        <taxon>Enterobacterales</taxon>
        <taxon>Yersiniaceae</taxon>
        <taxon>Yersinia</taxon>
    </lineage>
</organism>
<dbReference type="Proteomes" id="UP000040841">
    <property type="component" value="Unassembled WGS sequence"/>
</dbReference>
<dbReference type="SUPFAM" id="SSF53850">
    <property type="entry name" value="Periplasmic binding protein-like II"/>
    <property type="match status" value="1"/>
</dbReference>
<dbReference type="Pfam" id="PF00126">
    <property type="entry name" value="HTH_1"/>
    <property type="match status" value="1"/>
</dbReference>
<comment type="similarity">
    <text evidence="1">Belongs to the LysR transcriptional regulatory family.</text>
</comment>
<dbReference type="InterPro" id="IPR036388">
    <property type="entry name" value="WH-like_DNA-bd_sf"/>
</dbReference>
<reference evidence="7 8" key="1">
    <citation type="submission" date="2015-03" db="EMBL/GenBank/DDBJ databases">
        <authorList>
            <consortium name="Pathogen Informatics"/>
            <person name="Murphy D."/>
        </authorList>
    </citation>
    <scope>NUCLEOTIDE SEQUENCE [LARGE SCALE GENOMIC DNA]</scope>
    <source>
        <strain evidence="7 8">FE82747</strain>
    </source>
</reference>
<dbReference type="GO" id="GO:0000976">
    <property type="term" value="F:transcription cis-regulatory region binding"/>
    <property type="evidence" value="ECO:0007669"/>
    <property type="project" value="TreeGrafter"/>
</dbReference>
<keyword evidence="5" id="KW-0804">Transcription</keyword>
<dbReference type="PANTHER" id="PTHR30126:SF94">
    <property type="entry name" value="LYSR FAMILY TRANSCRIPTIONAL REGULATOR"/>
    <property type="match status" value="1"/>
</dbReference>
<evidence type="ECO:0000256" key="3">
    <source>
        <dbReference type="ARBA" id="ARBA00023015"/>
    </source>
</evidence>
<dbReference type="Pfam" id="PF03466">
    <property type="entry name" value="LysR_substrate"/>
    <property type="match status" value="1"/>
</dbReference>
<dbReference type="PROSITE" id="PS50931">
    <property type="entry name" value="HTH_LYSR"/>
    <property type="match status" value="1"/>
</dbReference>
<dbReference type="InterPro" id="IPR036390">
    <property type="entry name" value="WH_DNA-bd_sf"/>
</dbReference>